<dbReference type="InterPro" id="IPR006530">
    <property type="entry name" value="YD"/>
</dbReference>
<dbReference type="EMBL" id="FMUQ01000005">
    <property type="protein sequence ID" value="SCX92693.1"/>
    <property type="molecule type" value="Genomic_DNA"/>
</dbReference>
<feature type="domain" description="DUF6531" evidence="4">
    <location>
        <begin position="241"/>
        <end position="315"/>
    </location>
</feature>
<dbReference type="RefSeq" id="WP_090654619.1">
    <property type="nucleotide sequence ID" value="NZ_CP015031.1"/>
</dbReference>
<name>A0A1G5BRE7_9PAST</name>
<dbReference type="CDD" id="cd14742">
    <property type="entry name" value="PAAR_RHS"/>
    <property type="match status" value="1"/>
</dbReference>
<evidence type="ECO:0000259" key="4">
    <source>
        <dbReference type="Pfam" id="PF20148"/>
    </source>
</evidence>
<dbReference type="Pfam" id="PF05488">
    <property type="entry name" value="PAAR_motif"/>
    <property type="match status" value="1"/>
</dbReference>
<keyword evidence="7" id="KW-1185">Reference proteome</keyword>
<dbReference type="Gene3D" id="2.60.200.60">
    <property type="match status" value="1"/>
</dbReference>
<dbReference type="PANTHER" id="PTHR32305">
    <property type="match status" value="1"/>
</dbReference>
<dbReference type="Pfam" id="PF14414">
    <property type="entry name" value="WHH"/>
    <property type="match status" value="1"/>
</dbReference>
<dbReference type="InterPro" id="IPR032869">
    <property type="entry name" value="WHH_dom_containing"/>
</dbReference>
<keyword evidence="3" id="KW-0812">Transmembrane</keyword>
<reference evidence="6 7" key="1">
    <citation type="submission" date="2016-10" db="EMBL/GenBank/DDBJ databases">
        <authorList>
            <person name="Varghese N."/>
            <person name="Submissions S."/>
        </authorList>
    </citation>
    <scope>NUCLEOTIDE SEQUENCE [LARGE SCALE GENOMIC DNA]</scope>
    <source>
        <strain evidence="6 7">DSM 22022</strain>
    </source>
</reference>
<dbReference type="NCBIfam" id="TIGR01643">
    <property type="entry name" value="YD_repeat_2x"/>
    <property type="match status" value="1"/>
</dbReference>
<evidence type="ECO:0000313" key="7">
    <source>
        <dbReference type="Proteomes" id="UP000199588"/>
    </source>
</evidence>
<comment type="caution">
    <text evidence="6">The sequence shown here is derived from an EMBL/GenBank/DDBJ whole genome shotgun (WGS) entry which is preliminary data.</text>
</comment>
<feature type="domain" description="Teneurin-like YD-shell" evidence="5">
    <location>
        <begin position="546"/>
        <end position="651"/>
    </location>
</feature>
<proteinExistence type="predicted"/>
<evidence type="ECO:0000259" key="5">
    <source>
        <dbReference type="Pfam" id="PF25023"/>
    </source>
</evidence>
<sequence>MAGAATGLATAGGAAIIGLVAYKVGDALGGAATHAVMKYLFGKEPIPESGNNPICVGDDVYHKNKSAAFWGILGGIVLGGIVAAALPGVGLFLGAAICGMVTGVCAGVGNALSQYGEKKGVVLKGSPNVFFENKAVARVGDLIECSDHGGEQFMAEGAETVFANGLPISRIGHSTTCDGTLVGGRQTVLETEATSSAYHLPITSSVPLWLEELATYSGLVMEVIDLAKGFKGLADARTAVGDPVDVARGALIQEWHVLSFEGSLPLWLNRYYYSTQQQSGYLGQNWYDDWSQCLRIDNKRKEIIYINEKGAAFHYPCRANTVYAQNVYCKHLTLLSNDLNAIYLFNRKQQRTYLFSSQASGDKSVRYLTEISDRFGNQITFHYNESGLSEVRHSDGFSLRIANSDGLIQSITYHSKSEKRDLARFEHNREGQLVFCHSFQYGELHHRYNDAGYMHAWWDSDATSVNIDYDERGRVIGTRTKSGHYTERYEYDDENRCTRYFDAEGGESCYWYNDDDVVTQTRDALGNITRSEWEYGLKTAHIDALGRETRYRYNDYGDISQVETADGRVFQYKYNPDGLLLEVKNPLGECWEYRYGSRNELRFVIAPNKLKWEYRYNARYQVVRQQFPDDNYVSYRYNDDNQLIGIRHSQGEQTELMTEEGYIDYRQKLNLWGEAEIDGYRHHAANDSTQLKCNHRFVGQYYDEENGLHYNRFRYYSPETGQYISSDPIGLLGGFNPYGYVFDPTGWVDPLGLALEHVIFPPDQVLKEVTIQMQGSRSADFKAANTAAKINGVSGNPTTKAHRDNYGEVTWHHANYDPTTNTATMQLVEQSVHEASLPHACSVRDFEQTTGLKYETPEAKQKAAELNAAQERRKQQQNVCG</sequence>
<protein>
    <submittedName>
        <fullName evidence="6">RHS repeat-associated core domain-containing protein</fullName>
    </submittedName>
</protein>
<gene>
    <name evidence="6" type="ORF">SAMN02910354_00864</name>
</gene>
<evidence type="ECO:0000256" key="3">
    <source>
        <dbReference type="SAM" id="Phobius"/>
    </source>
</evidence>
<evidence type="ECO:0000313" key="6">
    <source>
        <dbReference type="EMBL" id="SCX92693.1"/>
    </source>
</evidence>
<dbReference type="NCBIfam" id="TIGR03696">
    <property type="entry name" value="Rhs_assc_core"/>
    <property type="match status" value="1"/>
</dbReference>
<accession>A0A1G5BRE7</accession>
<feature type="transmembrane region" description="Helical" evidence="3">
    <location>
        <begin position="92"/>
        <end position="112"/>
    </location>
</feature>
<keyword evidence="1" id="KW-0677">Repeat</keyword>
<dbReference type="Pfam" id="PF20148">
    <property type="entry name" value="DUF6531"/>
    <property type="match status" value="1"/>
</dbReference>
<dbReference type="InterPro" id="IPR045351">
    <property type="entry name" value="DUF6531"/>
</dbReference>
<organism evidence="6 7">
    <name type="scientific">Basfia succiniciproducens</name>
    <dbReference type="NCBI Taxonomy" id="653940"/>
    <lineage>
        <taxon>Bacteria</taxon>
        <taxon>Pseudomonadati</taxon>
        <taxon>Pseudomonadota</taxon>
        <taxon>Gammaproteobacteria</taxon>
        <taxon>Pasteurellales</taxon>
        <taxon>Pasteurellaceae</taxon>
        <taxon>Basfia</taxon>
    </lineage>
</organism>
<dbReference type="Pfam" id="PF25023">
    <property type="entry name" value="TEN_YD-shell"/>
    <property type="match status" value="1"/>
</dbReference>
<feature type="transmembrane region" description="Helical" evidence="3">
    <location>
        <begin position="67"/>
        <end position="86"/>
    </location>
</feature>
<dbReference type="InterPro" id="IPR050708">
    <property type="entry name" value="T6SS_VgrG/RHS"/>
</dbReference>
<dbReference type="PANTHER" id="PTHR32305:SF15">
    <property type="entry name" value="PROTEIN RHSA-RELATED"/>
    <property type="match status" value="1"/>
</dbReference>
<dbReference type="InterPro" id="IPR008727">
    <property type="entry name" value="PAAR_motif"/>
</dbReference>
<keyword evidence="3" id="KW-1133">Transmembrane helix</keyword>
<evidence type="ECO:0000256" key="1">
    <source>
        <dbReference type="ARBA" id="ARBA00022737"/>
    </source>
</evidence>
<dbReference type="InterPro" id="IPR022385">
    <property type="entry name" value="Rhs_assc_core"/>
</dbReference>
<dbReference type="Gene3D" id="2.180.10.10">
    <property type="entry name" value="RHS repeat-associated core"/>
    <property type="match status" value="2"/>
</dbReference>
<evidence type="ECO:0000256" key="2">
    <source>
        <dbReference type="SAM" id="MobiDB-lite"/>
    </source>
</evidence>
<keyword evidence="3" id="KW-0472">Membrane</keyword>
<dbReference type="InterPro" id="IPR056823">
    <property type="entry name" value="TEN-like_YD-shell"/>
</dbReference>
<dbReference type="Proteomes" id="UP000199588">
    <property type="component" value="Unassembled WGS sequence"/>
</dbReference>
<feature type="region of interest" description="Disordered" evidence="2">
    <location>
        <begin position="856"/>
        <end position="881"/>
    </location>
</feature>